<feature type="transmembrane region" description="Helical" evidence="1">
    <location>
        <begin position="82"/>
        <end position="103"/>
    </location>
</feature>
<dbReference type="Proteomes" id="UP000199086">
    <property type="component" value="Unassembled WGS sequence"/>
</dbReference>
<dbReference type="STRING" id="1577474.GA0111570_103232"/>
<dbReference type="EMBL" id="FMYF01000003">
    <property type="protein sequence ID" value="SDB81199.1"/>
    <property type="molecule type" value="Genomic_DNA"/>
</dbReference>
<keyword evidence="1" id="KW-0472">Membrane</keyword>
<evidence type="ECO:0000256" key="1">
    <source>
        <dbReference type="SAM" id="Phobius"/>
    </source>
</evidence>
<keyword evidence="1" id="KW-1133">Transmembrane helix</keyword>
<evidence type="ECO:0000313" key="2">
    <source>
        <dbReference type="EMBL" id="SDB81199.1"/>
    </source>
</evidence>
<reference evidence="2 3" key="1">
    <citation type="submission" date="2016-06" db="EMBL/GenBank/DDBJ databases">
        <authorList>
            <person name="Olsen C.W."/>
            <person name="Carey S."/>
            <person name="Hinshaw L."/>
            <person name="Karasin A.I."/>
        </authorList>
    </citation>
    <scope>NUCLEOTIDE SEQUENCE [LARGE SCALE GENOMIC DNA]</scope>
    <source>
        <strain evidence="2 3">LZ-22</strain>
    </source>
</reference>
<gene>
    <name evidence="2" type="ORF">GA0111570_103232</name>
</gene>
<protein>
    <submittedName>
        <fullName evidence="2">Uncharacterized protein</fullName>
    </submittedName>
</protein>
<feature type="transmembrane region" description="Helical" evidence="1">
    <location>
        <begin position="21"/>
        <end position="43"/>
    </location>
</feature>
<sequence>MSQLAHPTHASRSHRPGTISIAMGVLALIGSAWSIYLTLGSAGPELSNVVRGIGMALLPIGLVVGVPTGVMAFRRGGADRAVGLAGLALAALALGAFVVLLATTDY</sequence>
<organism evidence="2 3">
    <name type="scientific">Raineyella antarctica</name>
    <dbReference type="NCBI Taxonomy" id="1577474"/>
    <lineage>
        <taxon>Bacteria</taxon>
        <taxon>Bacillati</taxon>
        <taxon>Actinomycetota</taxon>
        <taxon>Actinomycetes</taxon>
        <taxon>Propionibacteriales</taxon>
        <taxon>Propionibacteriaceae</taxon>
        <taxon>Raineyella</taxon>
    </lineage>
</organism>
<keyword evidence="1" id="KW-0812">Transmembrane</keyword>
<dbReference type="RefSeq" id="WP_092607784.1">
    <property type="nucleotide sequence ID" value="NZ_FMYF01000003.1"/>
</dbReference>
<proteinExistence type="predicted"/>
<dbReference type="AlphaFoldDB" id="A0A1G6GH31"/>
<feature type="transmembrane region" description="Helical" evidence="1">
    <location>
        <begin position="49"/>
        <end position="70"/>
    </location>
</feature>
<evidence type="ECO:0000313" key="3">
    <source>
        <dbReference type="Proteomes" id="UP000199086"/>
    </source>
</evidence>
<name>A0A1G6GH31_9ACTN</name>
<keyword evidence="3" id="KW-1185">Reference proteome</keyword>
<accession>A0A1G6GH31</accession>